<proteinExistence type="predicted"/>
<gene>
    <name evidence="3" type="ORF">M8332_00510</name>
</gene>
<feature type="transmembrane region" description="Helical" evidence="2">
    <location>
        <begin position="80"/>
        <end position="96"/>
    </location>
</feature>
<reference evidence="3" key="1">
    <citation type="submission" date="2022-05" db="EMBL/GenBank/DDBJ databases">
        <authorList>
            <person name="Oliphant S.A."/>
            <person name="Watson-Haigh N.S."/>
            <person name="Sumby K.M."/>
            <person name="Gardner J.M."/>
            <person name="Jiranek V."/>
        </authorList>
    </citation>
    <scope>NUCLEOTIDE SEQUENCE</scope>
    <source>
        <strain evidence="3">Ru20-1</strain>
    </source>
</reference>
<accession>A0ABY5C3N9</accession>
<evidence type="ECO:0000313" key="4">
    <source>
        <dbReference type="Proteomes" id="UP001057532"/>
    </source>
</evidence>
<feature type="transmembrane region" description="Helical" evidence="2">
    <location>
        <begin position="21"/>
        <end position="40"/>
    </location>
</feature>
<dbReference type="EMBL" id="CP097478">
    <property type="protein sequence ID" value="USS93384.1"/>
    <property type="molecule type" value="Genomic_DNA"/>
</dbReference>
<keyword evidence="2" id="KW-0472">Membrane</keyword>
<evidence type="ECO:0000313" key="3">
    <source>
        <dbReference type="EMBL" id="USS93384.1"/>
    </source>
</evidence>
<evidence type="ECO:0000256" key="2">
    <source>
        <dbReference type="SAM" id="Phobius"/>
    </source>
</evidence>
<evidence type="ECO:0000256" key="1">
    <source>
        <dbReference type="SAM" id="MobiDB-lite"/>
    </source>
</evidence>
<sequence length="251" mass="27901">MEYSKFQYLLFRLGGLLNNKLFIAAVFLVIIAGFLLFLFYDYKTNGPILASSDVDNDQKRPGLTGKHAKKEWKNSKVTEVILALIPLVLLLLLFIFKGKLSNVDAPNQLVTSGKPVKVATGKVIWINNENGKVGITTSDLDPSNPIVAGVNARTVGPNDNLITMYEGTHISNNNLLDLHVGDSVEIKTDKFNWKYQNHDQYPDPTNMSSKKALLNKADVNGEVFKVKQKQRATEPELRTPRSAGMSVNRAE</sequence>
<keyword evidence="2" id="KW-1133">Transmembrane helix</keyword>
<feature type="region of interest" description="Disordered" evidence="1">
    <location>
        <begin position="226"/>
        <end position="251"/>
    </location>
</feature>
<organism evidence="3 4">
    <name type="scientific">Fructilactobacillus ixorae</name>
    <dbReference type="NCBI Taxonomy" id="1750535"/>
    <lineage>
        <taxon>Bacteria</taxon>
        <taxon>Bacillati</taxon>
        <taxon>Bacillota</taxon>
        <taxon>Bacilli</taxon>
        <taxon>Lactobacillales</taxon>
        <taxon>Lactobacillaceae</taxon>
        <taxon>Fructilactobacillus</taxon>
    </lineage>
</organism>
<keyword evidence="2" id="KW-0812">Transmembrane</keyword>
<dbReference type="Proteomes" id="UP001057532">
    <property type="component" value="Chromosome"/>
</dbReference>
<protein>
    <submittedName>
        <fullName evidence="3">Uncharacterized protein</fullName>
    </submittedName>
</protein>
<name>A0ABY5C3N9_9LACO</name>
<keyword evidence="4" id="KW-1185">Reference proteome</keyword>
<dbReference type="RefSeq" id="WP_252780213.1">
    <property type="nucleotide sequence ID" value="NZ_CP097478.1"/>
</dbReference>